<dbReference type="STRING" id="1247936.BN2475_1710002"/>
<keyword evidence="2" id="KW-1185">Reference proteome</keyword>
<accession>A0A1N7SQM9</accession>
<organism evidence="1 2">
    <name type="scientific">Paraburkholderia ribeironis</name>
    <dbReference type="NCBI Taxonomy" id="1247936"/>
    <lineage>
        <taxon>Bacteria</taxon>
        <taxon>Pseudomonadati</taxon>
        <taxon>Pseudomonadota</taxon>
        <taxon>Betaproteobacteria</taxon>
        <taxon>Burkholderiales</taxon>
        <taxon>Burkholderiaceae</taxon>
        <taxon>Paraburkholderia</taxon>
    </lineage>
</organism>
<dbReference type="EMBL" id="CYGX02000171">
    <property type="protein sequence ID" value="SIT49729.1"/>
    <property type="molecule type" value="Genomic_DNA"/>
</dbReference>
<protein>
    <submittedName>
        <fullName evidence="1">Uncharacterized protein</fullName>
    </submittedName>
</protein>
<sequence length="67" mass="7768">MHPKRRGNIIWMLGNNAIAISKSPKEFSIYNILESLKSTIRYILATPIKRSDFLTLITDTNYQSHVF</sequence>
<evidence type="ECO:0000313" key="1">
    <source>
        <dbReference type="EMBL" id="SIT49729.1"/>
    </source>
</evidence>
<proteinExistence type="predicted"/>
<dbReference type="Proteomes" id="UP000187012">
    <property type="component" value="Unassembled WGS sequence"/>
</dbReference>
<evidence type="ECO:0000313" key="2">
    <source>
        <dbReference type="Proteomes" id="UP000187012"/>
    </source>
</evidence>
<reference evidence="1 2" key="1">
    <citation type="submission" date="2016-12" db="EMBL/GenBank/DDBJ databases">
        <authorList>
            <person name="Song W.-J."/>
            <person name="Kurnit D.M."/>
        </authorList>
    </citation>
    <scope>NUCLEOTIDE SEQUENCE [LARGE SCALE GENOMIC DNA]</scope>
    <source>
        <strain evidence="1 2">STM7296</strain>
    </source>
</reference>
<name>A0A1N7SQM9_9BURK</name>
<gene>
    <name evidence="1" type="ORF">BN2475_1710002</name>
</gene>
<dbReference type="AlphaFoldDB" id="A0A1N7SQM9"/>